<protein>
    <submittedName>
        <fullName evidence="5">CYFA0S10e01904g1_1</fullName>
    </submittedName>
</protein>
<evidence type="ECO:0000256" key="3">
    <source>
        <dbReference type="PROSITE-ProRule" id="PRU00209"/>
    </source>
</evidence>
<organism evidence="5">
    <name type="scientific">Cyberlindnera fabianii</name>
    <name type="common">Yeast</name>
    <name type="synonym">Hansenula fabianii</name>
    <dbReference type="NCBI Taxonomy" id="36022"/>
    <lineage>
        <taxon>Eukaryota</taxon>
        <taxon>Fungi</taxon>
        <taxon>Dikarya</taxon>
        <taxon>Ascomycota</taxon>
        <taxon>Saccharomycotina</taxon>
        <taxon>Saccharomycetes</taxon>
        <taxon>Phaffomycetales</taxon>
        <taxon>Phaffomycetaceae</taxon>
        <taxon>Cyberlindnera</taxon>
    </lineage>
</organism>
<dbReference type="InterPro" id="IPR012340">
    <property type="entry name" value="NA-bd_OB-fold"/>
</dbReference>
<evidence type="ECO:0000256" key="1">
    <source>
        <dbReference type="ARBA" id="ARBA00022555"/>
    </source>
</evidence>
<gene>
    <name evidence="5" type="ORF">CYFA0S_10e01904g</name>
</gene>
<dbReference type="InterPro" id="IPR002547">
    <property type="entry name" value="tRNA-bd_dom"/>
</dbReference>
<proteinExistence type="predicted"/>
<dbReference type="EMBL" id="LK052895">
    <property type="protein sequence ID" value="CDR42757.1"/>
    <property type="molecule type" value="Genomic_DNA"/>
</dbReference>
<keyword evidence="1 3" id="KW-0820">tRNA-binding</keyword>
<sequence>MLTRQFLQLHSRAFSTSATVLKAAKPPSPSLISLKLGKILECRTHPDADKLYVSSIAHHETKDPLTVCSGLKDFIPIYQMQQRHVVLVTNLKPSPMRGIISEAMLLAAEKTSGDGDNIVIDSVELVEPPSGASVGDELIWEGIEDVSELDESGEKKRLSPKTWKKIQKKLFTDEIGNVTYEDEEGIKHKLVVKASGQPVGVKSAFNAVVR</sequence>
<evidence type="ECO:0000259" key="4">
    <source>
        <dbReference type="PROSITE" id="PS50886"/>
    </source>
</evidence>
<dbReference type="InterPro" id="IPR051270">
    <property type="entry name" value="Tyrosine-tRNA_ligase_regulator"/>
</dbReference>
<dbReference type="AlphaFoldDB" id="A0A061AYX3"/>
<dbReference type="PANTHER" id="PTHR11586:SF33">
    <property type="entry name" value="AMINOACYL TRNA SYNTHASE COMPLEX-INTERACTING MULTIFUNCTIONAL PROTEIN 1"/>
    <property type="match status" value="1"/>
</dbReference>
<dbReference type="Gene3D" id="2.40.50.140">
    <property type="entry name" value="Nucleic acid-binding proteins"/>
    <property type="match status" value="1"/>
</dbReference>
<reference evidence="5" key="1">
    <citation type="journal article" date="2014" name="Genome Announc.">
        <title>Genome sequence of the yeast Cyberlindnera fabianii (Hansenula fabianii).</title>
        <authorList>
            <person name="Freel K.C."/>
            <person name="Sarilar V."/>
            <person name="Neuveglise C."/>
            <person name="Devillers H."/>
            <person name="Friedrich A."/>
            <person name="Schacherer J."/>
        </authorList>
    </citation>
    <scope>NUCLEOTIDE SEQUENCE</scope>
    <source>
        <strain evidence="5">YJS4271</strain>
    </source>
</reference>
<dbReference type="SUPFAM" id="SSF50249">
    <property type="entry name" value="Nucleic acid-binding proteins"/>
    <property type="match status" value="1"/>
</dbReference>
<dbReference type="OrthoDB" id="19141at2759"/>
<feature type="domain" description="TRNA-binding" evidence="4">
    <location>
        <begin position="28"/>
        <end position="139"/>
    </location>
</feature>
<evidence type="ECO:0000256" key="2">
    <source>
        <dbReference type="ARBA" id="ARBA00022884"/>
    </source>
</evidence>
<dbReference type="PANTHER" id="PTHR11586">
    <property type="entry name" value="TRNA-AMINOACYLATION COFACTOR ARC1 FAMILY MEMBER"/>
    <property type="match status" value="1"/>
</dbReference>
<keyword evidence="2 3" id="KW-0694">RNA-binding</keyword>
<evidence type="ECO:0000313" key="5">
    <source>
        <dbReference type="EMBL" id="CDR42757.1"/>
    </source>
</evidence>
<dbReference type="PhylomeDB" id="A0A061AYX3"/>
<dbReference type="GO" id="GO:0017102">
    <property type="term" value="C:methionyl glutamyl tRNA synthetase complex"/>
    <property type="evidence" value="ECO:0007669"/>
    <property type="project" value="TreeGrafter"/>
</dbReference>
<dbReference type="GO" id="GO:0000049">
    <property type="term" value="F:tRNA binding"/>
    <property type="evidence" value="ECO:0007669"/>
    <property type="project" value="UniProtKB-UniRule"/>
</dbReference>
<dbReference type="Pfam" id="PF01588">
    <property type="entry name" value="tRNA_bind"/>
    <property type="match status" value="1"/>
</dbReference>
<name>A0A061AYX3_CYBFA</name>
<dbReference type="PROSITE" id="PS50886">
    <property type="entry name" value="TRBD"/>
    <property type="match status" value="1"/>
</dbReference>
<accession>A0A061AYX3</accession>
<dbReference type="VEuPathDB" id="FungiDB:BON22_3177"/>